<name>A0ABS9MTX7_9BURK</name>
<protein>
    <recommendedName>
        <fullName evidence="5 17">Epoxyqueuosine reductase QueH</fullName>
        <ecNumber evidence="4 17">1.17.99.6</ecNumber>
    </recommendedName>
    <alternativeName>
        <fullName evidence="15 17">Queuosine biosynthesis protein QueH</fullName>
    </alternativeName>
</protein>
<organism evidence="19 20">
    <name type="scientific">Mesosutterella porci</name>
    <dbReference type="NCBI Taxonomy" id="2915351"/>
    <lineage>
        <taxon>Bacteria</taxon>
        <taxon>Pseudomonadati</taxon>
        <taxon>Pseudomonadota</taxon>
        <taxon>Betaproteobacteria</taxon>
        <taxon>Burkholderiales</taxon>
        <taxon>Sutterellaceae</taxon>
        <taxon>Mesosutterella</taxon>
    </lineage>
</organism>
<comment type="caution">
    <text evidence="19">The sequence shown here is derived from an EMBL/GenBank/DDBJ whole genome shotgun (WGS) entry which is preliminary data.</text>
</comment>
<evidence type="ECO:0000256" key="7">
    <source>
        <dbReference type="ARBA" id="ARBA00022694"/>
    </source>
</evidence>
<dbReference type="InterPro" id="IPR003828">
    <property type="entry name" value="QueH"/>
</dbReference>
<evidence type="ECO:0000256" key="8">
    <source>
        <dbReference type="ARBA" id="ARBA00022723"/>
    </source>
</evidence>
<evidence type="ECO:0000313" key="19">
    <source>
        <dbReference type="EMBL" id="MCG5031789.1"/>
    </source>
</evidence>
<dbReference type="EMBL" id="JAKNCT010000013">
    <property type="protein sequence ID" value="MCG5031789.1"/>
    <property type="molecule type" value="Genomic_DNA"/>
</dbReference>
<evidence type="ECO:0000256" key="12">
    <source>
        <dbReference type="ARBA" id="ARBA00023014"/>
    </source>
</evidence>
<proteinExistence type="inferred from homology"/>
<keyword evidence="6 17" id="KW-0004">4Fe-4S</keyword>
<evidence type="ECO:0000256" key="6">
    <source>
        <dbReference type="ARBA" id="ARBA00022485"/>
    </source>
</evidence>
<accession>A0ABS9MTX7</accession>
<keyword evidence="11 17" id="KW-0408">Iron</keyword>
<feature type="binding site" evidence="17">
    <location>
        <position position="10"/>
    </location>
    <ligand>
        <name>[4Fe-4S] cluster</name>
        <dbReference type="ChEBI" id="CHEBI:49883"/>
    </ligand>
</feature>
<keyword evidence="14 17" id="KW-0676">Redox-active center</keyword>
<evidence type="ECO:0000256" key="17">
    <source>
        <dbReference type="HAMAP-Rule" id="MF_02089"/>
    </source>
</evidence>
<evidence type="ECO:0000256" key="13">
    <source>
        <dbReference type="ARBA" id="ARBA00023157"/>
    </source>
</evidence>
<comment type="catalytic activity">
    <reaction evidence="16 17">
        <text>epoxyqueuosine(34) in tRNA + AH2 = queuosine(34) in tRNA + A + H2O</text>
        <dbReference type="Rhea" id="RHEA:32159"/>
        <dbReference type="Rhea" id="RHEA-COMP:18571"/>
        <dbReference type="Rhea" id="RHEA-COMP:18582"/>
        <dbReference type="ChEBI" id="CHEBI:13193"/>
        <dbReference type="ChEBI" id="CHEBI:15377"/>
        <dbReference type="ChEBI" id="CHEBI:17499"/>
        <dbReference type="ChEBI" id="CHEBI:194431"/>
        <dbReference type="ChEBI" id="CHEBI:194443"/>
        <dbReference type="EC" id="1.17.99.6"/>
    </reaction>
</comment>
<evidence type="ECO:0000256" key="5">
    <source>
        <dbReference type="ARBA" id="ARBA00016895"/>
    </source>
</evidence>
<comment type="function">
    <text evidence="1 17">Catalyzes the conversion of epoxyqueuosine (oQ) to queuosine (Q), which is a hypermodified base found in the wobble positions of tRNA(Asp), tRNA(Asn), tRNA(His) and tRNA(Tyr).</text>
</comment>
<keyword evidence="13 17" id="KW-1015">Disulfide bond</keyword>
<keyword evidence="20" id="KW-1185">Reference proteome</keyword>
<keyword evidence="10 17" id="KW-0560">Oxidoreductase</keyword>
<evidence type="ECO:0000256" key="15">
    <source>
        <dbReference type="ARBA" id="ARBA00031446"/>
    </source>
</evidence>
<keyword evidence="7 17" id="KW-0819">tRNA processing</keyword>
<feature type="binding site" evidence="17">
    <location>
        <position position="89"/>
    </location>
    <ligand>
        <name>[4Fe-4S] cluster</name>
        <dbReference type="ChEBI" id="CHEBI:49883"/>
    </ligand>
</feature>
<dbReference type="HAMAP" id="MF_02089">
    <property type="entry name" value="QueH"/>
    <property type="match status" value="1"/>
</dbReference>
<sequence length="209" mass="24256">MKKTVLLHSCCAPCSAAILEWMLANDWEPVLFYYNPNIFPQPEYEVRKNELSAYAARFGLRVIDGDWDHSGWREAVRGLEQEPERGARCLACFRYRLLEAARVAHEQGIPVLTTTLASSRWKRLDQVSEAGRWAVSHYPDVEFWDRNWRKGGLQERRGALLRENHFYNQLYCGCEFSMSALQERRARQSEQAREDEAAARSRIAEASGR</sequence>
<evidence type="ECO:0000256" key="1">
    <source>
        <dbReference type="ARBA" id="ARBA00002268"/>
    </source>
</evidence>
<feature type="region of interest" description="Disordered" evidence="18">
    <location>
        <begin position="186"/>
        <end position="209"/>
    </location>
</feature>
<dbReference type="Proteomes" id="UP001297600">
    <property type="component" value="Unassembled WGS sequence"/>
</dbReference>
<evidence type="ECO:0000256" key="2">
    <source>
        <dbReference type="ARBA" id="ARBA00004691"/>
    </source>
</evidence>
<feature type="binding site" evidence="17">
    <location>
        <position position="11"/>
    </location>
    <ligand>
        <name>[4Fe-4S] cluster</name>
        <dbReference type="ChEBI" id="CHEBI:49883"/>
    </ligand>
</feature>
<evidence type="ECO:0000313" key="20">
    <source>
        <dbReference type="Proteomes" id="UP001297600"/>
    </source>
</evidence>
<feature type="binding site" evidence="17">
    <location>
        <position position="92"/>
    </location>
    <ligand>
        <name>[4Fe-4S] cluster</name>
        <dbReference type="ChEBI" id="CHEBI:49883"/>
    </ligand>
</feature>
<evidence type="ECO:0000256" key="4">
    <source>
        <dbReference type="ARBA" id="ARBA00012622"/>
    </source>
</evidence>
<keyword evidence="8 17" id="KW-0479">Metal-binding</keyword>
<evidence type="ECO:0000256" key="16">
    <source>
        <dbReference type="ARBA" id="ARBA00047415"/>
    </source>
</evidence>
<keyword evidence="12 17" id="KW-0411">Iron-sulfur</keyword>
<evidence type="ECO:0000256" key="18">
    <source>
        <dbReference type="SAM" id="MobiDB-lite"/>
    </source>
</evidence>
<reference evidence="19 20" key="1">
    <citation type="submission" date="2022-02" db="EMBL/GenBank/DDBJ databases">
        <title>Mesosutterella porci, a novel member of the family Sutterellaceae from pig feces.</title>
        <authorList>
            <person name="Wylensek D."/>
            <person name="Clavel T."/>
        </authorList>
    </citation>
    <scope>NUCLEOTIDE SEQUENCE [LARGE SCALE GENOMIC DNA]</scope>
    <source>
        <strain evidence="20">oilRF-744-wt-GAM-9</strain>
    </source>
</reference>
<dbReference type="PANTHER" id="PTHR36701:SF1">
    <property type="entry name" value="EPOXYQUEUOSINE REDUCTASE QUEH"/>
    <property type="match status" value="1"/>
</dbReference>
<dbReference type="PANTHER" id="PTHR36701">
    <property type="entry name" value="EPOXYQUEUOSINE REDUCTASE QUEH"/>
    <property type="match status" value="1"/>
</dbReference>
<comment type="similarity">
    <text evidence="3 17">Belongs to the QueH family.</text>
</comment>
<comment type="pathway">
    <text evidence="2 17">tRNA modification; tRNA-queuosine biosynthesis.</text>
</comment>
<dbReference type="RefSeq" id="WP_237980319.1">
    <property type="nucleotide sequence ID" value="NZ_JAKNCT010000013.1"/>
</dbReference>
<evidence type="ECO:0000256" key="3">
    <source>
        <dbReference type="ARBA" id="ARBA00008207"/>
    </source>
</evidence>
<gene>
    <name evidence="17" type="primary">queH</name>
    <name evidence="19" type="ORF">MAF45_10110</name>
</gene>
<evidence type="ECO:0000256" key="11">
    <source>
        <dbReference type="ARBA" id="ARBA00023004"/>
    </source>
</evidence>
<evidence type="ECO:0000256" key="10">
    <source>
        <dbReference type="ARBA" id="ARBA00023002"/>
    </source>
</evidence>
<keyword evidence="9 17" id="KW-0671">Queuosine biosynthesis</keyword>
<dbReference type="Pfam" id="PF02677">
    <property type="entry name" value="QueH"/>
    <property type="match status" value="1"/>
</dbReference>
<evidence type="ECO:0000256" key="9">
    <source>
        <dbReference type="ARBA" id="ARBA00022785"/>
    </source>
</evidence>
<dbReference type="EC" id="1.17.99.6" evidence="4 17"/>
<feature type="disulfide bond" description="Redox-active" evidence="17">
    <location>
        <begin position="172"/>
        <end position="174"/>
    </location>
</feature>
<evidence type="ECO:0000256" key="14">
    <source>
        <dbReference type="ARBA" id="ARBA00023284"/>
    </source>
</evidence>